<keyword evidence="8" id="KW-1185">Reference proteome</keyword>
<dbReference type="InterPro" id="IPR050884">
    <property type="entry name" value="CNP_phosphodiesterase-III"/>
</dbReference>
<dbReference type="GO" id="GO:0016787">
    <property type="term" value="F:hydrolase activity"/>
    <property type="evidence" value="ECO:0007669"/>
    <property type="project" value="UniProtKB-KW"/>
</dbReference>
<feature type="region of interest" description="Disordered" evidence="5">
    <location>
        <begin position="253"/>
        <end position="272"/>
    </location>
</feature>
<gene>
    <name evidence="7" type="ORF">B0I08_106297</name>
</gene>
<accession>A0A2T0VBY0</accession>
<dbReference type="OrthoDB" id="5241795at2"/>
<dbReference type="AlphaFoldDB" id="A0A2T0VBY0"/>
<evidence type="ECO:0000259" key="6">
    <source>
        <dbReference type="Pfam" id="PF00149"/>
    </source>
</evidence>
<keyword evidence="1" id="KW-0479">Metal-binding</keyword>
<dbReference type="InterPro" id="IPR004843">
    <property type="entry name" value="Calcineurin-like_PHP"/>
</dbReference>
<dbReference type="RefSeq" id="WP_106213461.1">
    <property type="nucleotide sequence ID" value="NZ_PVTL01000006.1"/>
</dbReference>
<name>A0A2T0VBY0_9MICO</name>
<evidence type="ECO:0000256" key="3">
    <source>
        <dbReference type="ARBA" id="ARBA00023004"/>
    </source>
</evidence>
<feature type="domain" description="Calcineurin-like phosphoesterase" evidence="6">
    <location>
        <begin position="9"/>
        <end position="195"/>
    </location>
</feature>
<comment type="caution">
    <text evidence="7">The sequence shown here is derived from an EMBL/GenBank/DDBJ whole genome shotgun (WGS) entry which is preliminary data.</text>
</comment>
<keyword evidence="3" id="KW-0408">Iron</keyword>
<evidence type="ECO:0000256" key="2">
    <source>
        <dbReference type="ARBA" id="ARBA00022801"/>
    </source>
</evidence>
<keyword evidence="2" id="KW-0378">Hydrolase</keyword>
<dbReference type="Pfam" id="PF00149">
    <property type="entry name" value="Metallophos"/>
    <property type="match status" value="1"/>
</dbReference>
<dbReference type="GO" id="GO:0046872">
    <property type="term" value="F:metal ion binding"/>
    <property type="evidence" value="ECO:0007669"/>
    <property type="project" value="UniProtKB-KW"/>
</dbReference>
<evidence type="ECO:0000313" key="8">
    <source>
        <dbReference type="Proteomes" id="UP000237983"/>
    </source>
</evidence>
<dbReference type="InterPro" id="IPR029052">
    <property type="entry name" value="Metallo-depent_PP-like"/>
</dbReference>
<dbReference type="Gene3D" id="3.60.21.10">
    <property type="match status" value="1"/>
</dbReference>
<protein>
    <submittedName>
        <fullName evidence="7">Calcineurin-like phosphoesterase family protein</fullName>
    </submittedName>
</protein>
<dbReference type="PANTHER" id="PTHR42988">
    <property type="entry name" value="PHOSPHOHYDROLASE"/>
    <property type="match status" value="1"/>
</dbReference>
<reference evidence="7 8" key="1">
    <citation type="submission" date="2018-03" db="EMBL/GenBank/DDBJ databases">
        <title>Genomic Encyclopedia of Type Strains, Phase III (KMG-III): the genomes of soil and plant-associated and newly described type strains.</title>
        <authorList>
            <person name="Whitman W."/>
        </authorList>
    </citation>
    <scope>NUCLEOTIDE SEQUENCE [LARGE SCALE GENOMIC DNA]</scope>
    <source>
        <strain evidence="7 8">CGMCC 1.12484</strain>
    </source>
</reference>
<evidence type="ECO:0000256" key="5">
    <source>
        <dbReference type="SAM" id="MobiDB-lite"/>
    </source>
</evidence>
<dbReference type="SUPFAM" id="SSF56300">
    <property type="entry name" value="Metallo-dependent phosphatases"/>
    <property type="match status" value="1"/>
</dbReference>
<evidence type="ECO:0000256" key="1">
    <source>
        <dbReference type="ARBA" id="ARBA00022723"/>
    </source>
</evidence>
<dbReference type="Proteomes" id="UP000237983">
    <property type="component" value="Unassembled WGS sequence"/>
</dbReference>
<dbReference type="EMBL" id="PVTL01000006">
    <property type="protein sequence ID" value="PRY67689.1"/>
    <property type="molecule type" value="Genomic_DNA"/>
</dbReference>
<evidence type="ECO:0000313" key="7">
    <source>
        <dbReference type="EMBL" id="PRY67689.1"/>
    </source>
</evidence>
<sequence length="272" mass="28674">MSADSGRITILHVSDVHATNGELLYGAVNGLERLALVCSYALDAGITPEAVVVTGDLVQRGHAAAYPALARAFARLEDRIGAPVLTALGNHDDPEAARALAHHESAHYRAVILDTVRILILDSSSGALGDEQLGWLRGQLAVPHALGTVVALHHAPLGSPLPTLAKQGLRDGSELLDALVHTDTRLVLAGHFHHPLSATVRGIPISVGPSLAYHQVMNAGPNVVSGHDSAMFSLVHLTADSVSATSVSMRTPEPLFTSQHTPPHHQTHRRTS</sequence>
<feature type="compositionally biased region" description="Basic residues" evidence="5">
    <location>
        <begin position="262"/>
        <end position="272"/>
    </location>
</feature>
<organism evidence="7 8">
    <name type="scientific">Glaciihabitans tibetensis</name>
    <dbReference type="NCBI Taxonomy" id="1266600"/>
    <lineage>
        <taxon>Bacteria</taxon>
        <taxon>Bacillati</taxon>
        <taxon>Actinomycetota</taxon>
        <taxon>Actinomycetes</taxon>
        <taxon>Micrococcales</taxon>
        <taxon>Microbacteriaceae</taxon>
        <taxon>Glaciihabitans</taxon>
    </lineage>
</organism>
<dbReference type="PANTHER" id="PTHR42988:SF2">
    <property type="entry name" value="CYCLIC NUCLEOTIDE PHOSPHODIESTERASE CBUA0032-RELATED"/>
    <property type="match status" value="1"/>
</dbReference>
<proteinExistence type="inferred from homology"/>
<comment type="similarity">
    <text evidence="4">Belongs to the cyclic nucleotide phosphodiesterase class-III family.</text>
</comment>
<evidence type="ECO:0000256" key="4">
    <source>
        <dbReference type="ARBA" id="ARBA00025742"/>
    </source>
</evidence>